<dbReference type="SUPFAM" id="SSF51182">
    <property type="entry name" value="RmlC-like cupins"/>
    <property type="match status" value="1"/>
</dbReference>
<dbReference type="AlphaFoldDB" id="A0AAU9EQU9"/>
<dbReference type="InterPro" id="IPR014710">
    <property type="entry name" value="RmlC-like_jellyroll"/>
</dbReference>
<dbReference type="InterPro" id="IPR011051">
    <property type="entry name" value="RmlC_Cupin_sf"/>
</dbReference>
<dbReference type="Gene3D" id="2.60.120.10">
    <property type="entry name" value="Jelly Rolls"/>
    <property type="match status" value="1"/>
</dbReference>
<evidence type="ECO:0000313" key="1">
    <source>
        <dbReference type="EMBL" id="BEP28870.1"/>
    </source>
</evidence>
<dbReference type="EMBL" id="AP028654">
    <property type="protein sequence ID" value="BEP28870.1"/>
    <property type="molecule type" value="Genomic_DNA"/>
</dbReference>
<keyword evidence="2" id="KW-1185">Reference proteome</keyword>
<proteinExistence type="predicted"/>
<reference evidence="1 2" key="1">
    <citation type="submission" date="2023-08" db="EMBL/GenBank/DDBJ databases">
        <title>Helicovermis profunda gen. nov., sp. nov., a novel mesophilic, fermentative bacterium within the Bacillota from a deep-sea hydrothermal vent chimney.</title>
        <authorList>
            <person name="Miyazaki U."/>
            <person name="Mizutani D."/>
            <person name="Hashimoto Y."/>
            <person name="Tame A."/>
            <person name="Sawayama S."/>
            <person name="Miyazaki J."/>
            <person name="Takai K."/>
            <person name="Nakagawa S."/>
        </authorList>
    </citation>
    <scope>NUCLEOTIDE SEQUENCE [LARGE SCALE GENOMIC DNA]</scope>
    <source>
        <strain evidence="1 2">S502</strain>
    </source>
</reference>
<dbReference type="RefSeq" id="WP_338537172.1">
    <property type="nucleotide sequence ID" value="NZ_AP028654.1"/>
</dbReference>
<dbReference type="CDD" id="cd20290">
    <property type="entry name" value="cupin_Mj0764-like"/>
    <property type="match status" value="1"/>
</dbReference>
<organism evidence="1 2">
    <name type="scientific">Helicovermis profundi</name>
    <dbReference type="NCBI Taxonomy" id="3065157"/>
    <lineage>
        <taxon>Bacteria</taxon>
        <taxon>Bacillati</taxon>
        <taxon>Bacillota</taxon>
        <taxon>Clostridia</taxon>
        <taxon>Helicovermis</taxon>
    </lineage>
</organism>
<name>A0AAU9EQU9_9FIRM</name>
<dbReference type="KEGG" id="hprf:HLPR_12010"/>
<evidence type="ECO:0000313" key="2">
    <source>
        <dbReference type="Proteomes" id="UP001321786"/>
    </source>
</evidence>
<gene>
    <name evidence="1" type="ORF">HLPR_12010</name>
</gene>
<dbReference type="Proteomes" id="UP001321786">
    <property type="component" value="Chromosome"/>
</dbReference>
<sequence length="104" mass="11915">MIEKVFKLTKTENKIIEKVIQDENIHYVHMILNKDEGLPEHFANSTVYMTIVSGSVSIKLNDGEVNLYKNGTVLKIPFETKMNVFNRQDEILELIVVKAPAPKK</sequence>
<protein>
    <submittedName>
        <fullName evidence="1">Cupin domain-containing protein</fullName>
    </submittedName>
</protein>
<accession>A0AAU9EQU9</accession>